<keyword evidence="2" id="KW-0472">Membrane</keyword>
<feature type="transmembrane region" description="Helical" evidence="2">
    <location>
        <begin position="20"/>
        <end position="37"/>
    </location>
</feature>
<proteinExistence type="predicted"/>
<organism evidence="3 4">
    <name type="scientific">Mycena metata</name>
    <dbReference type="NCBI Taxonomy" id="1033252"/>
    <lineage>
        <taxon>Eukaryota</taxon>
        <taxon>Fungi</taxon>
        <taxon>Dikarya</taxon>
        <taxon>Basidiomycota</taxon>
        <taxon>Agaricomycotina</taxon>
        <taxon>Agaricomycetes</taxon>
        <taxon>Agaricomycetidae</taxon>
        <taxon>Agaricales</taxon>
        <taxon>Marasmiineae</taxon>
        <taxon>Mycenaceae</taxon>
        <taxon>Mycena</taxon>
    </lineage>
</organism>
<gene>
    <name evidence="3" type="ORF">B0H16DRAFT_1476973</name>
</gene>
<evidence type="ECO:0000256" key="2">
    <source>
        <dbReference type="SAM" id="Phobius"/>
    </source>
</evidence>
<keyword evidence="4" id="KW-1185">Reference proteome</keyword>
<evidence type="ECO:0000313" key="3">
    <source>
        <dbReference type="EMBL" id="KAJ7716074.1"/>
    </source>
</evidence>
<keyword evidence="2" id="KW-0812">Transmembrane</keyword>
<reference evidence="3" key="1">
    <citation type="submission" date="2023-03" db="EMBL/GenBank/DDBJ databases">
        <title>Massive genome expansion in bonnet fungi (Mycena s.s.) driven by repeated elements and novel gene families across ecological guilds.</title>
        <authorList>
            <consortium name="Lawrence Berkeley National Laboratory"/>
            <person name="Harder C.B."/>
            <person name="Miyauchi S."/>
            <person name="Viragh M."/>
            <person name="Kuo A."/>
            <person name="Thoen E."/>
            <person name="Andreopoulos B."/>
            <person name="Lu D."/>
            <person name="Skrede I."/>
            <person name="Drula E."/>
            <person name="Henrissat B."/>
            <person name="Morin E."/>
            <person name="Kohler A."/>
            <person name="Barry K."/>
            <person name="LaButti K."/>
            <person name="Morin E."/>
            <person name="Salamov A."/>
            <person name="Lipzen A."/>
            <person name="Mereny Z."/>
            <person name="Hegedus B."/>
            <person name="Baldrian P."/>
            <person name="Stursova M."/>
            <person name="Weitz H."/>
            <person name="Taylor A."/>
            <person name="Grigoriev I.V."/>
            <person name="Nagy L.G."/>
            <person name="Martin F."/>
            <person name="Kauserud H."/>
        </authorList>
    </citation>
    <scope>NUCLEOTIDE SEQUENCE</scope>
    <source>
        <strain evidence="3">CBHHK182m</strain>
    </source>
</reference>
<dbReference type="Proteomes" id="UP001215598">
    <property type="component" value="Unassembled WGS sequence"/>
</dbReference>
<feature type="region of interest" description="Disordered" evidence="1">
    <location>
        <begin position="190"/>
        <end position="209"/>
    </location>
</feature>
<protein>
    <submittedName>
        <fullName evidence="3">Uncharacterized protein</fullName>
    </submittedName>
</protein>
<evidence type="ECO:0000313" key="4">
    <source>
        <dbReference type="Proteomes" id="UP001215598"/>
    </source>
</evidence>
<evidence type="ECO:0000256" key="1">
    <source>
        <dbReference type="SAM" id="MobiDB-lite"/>
    </source>
</evidence>
<dbReference type="AlphaFoldDB" id="A0AAD7MGN1"/>
<dbReference type="EMBL" id="JARKIB010000297">
    <property type="protein sequence ID" value="KAJ7716074.1"/>
    <property type="molecule type" value="Genomic_DNA"/>
</dbReference>
<accession>A0AAD7MGN1</accession>
<feature type="compositionally biased region" description="Polar residues" evidence="1">
    <location>
        <begin position="190"/>
        <end position="200"/>
    </location>
</feature>
<comment type="caution">
    <text evidence="3">The sequence shown here is derived from an EMBL/GenBank/DDBJ whole genome shotgun (WGS) entry which is preliminary data.</text>
</comment>
<keyword evidence="2" id="KW-1133">Transmembrane helix</keyword>
<name>A0AAD7MGN1_9AGAR</name>
<sequence length="418" mass="46914">MLMTLCIEAPVSERFSLGNWAPLIALLILAPVAALLVRFGRPLLPTINGVCHWATIQSLPPLSRAATLTEFRNYCTHFWLYAFYPDERKLTARRNPRPPFLCDCITVHEEYWWLDRLEGFLNVKHLIHEVLVFVGQPDLPRQVLPLPPVYHVTTLAIYLRLCAILCHCPYLASLKSCLFLKPLATTLKPQCSNPSKSTPPTKKLSPAPMGSLARNHLRIVCKCPPPADRVYTNYSRLVSSARTTAPGFHPPNQKNSTSMLLTFPFALRVTRFNLKPDTLQQEPPLRQNPKLEPKRRYLSQNAGANSTAAMYENWWHASILLDVYFNCNTILTSQALADATVAFREKWWHVQAHLGSFAQNYCLSQTHTRHSSYLPAHVRTGGLSAVFPPTVVAAQKIDELLAADGVADAGQETSEDEG</sequence>